<feature type="compositionally biased region" description="Low complexity" evidence="1">
    <location>
        <begin position="86"/>
        <end position="96"/>
    </location>
</feature>
<feature type="compositionally biased region" description="Basic residues" evidence="1">
    <location>
        <begin position="113"/>
        <end position="128"/>
    </location>
</feature>
<evidence type="ECO:0000313" key="3">
    <source>
        <dbReference type="Proteomes" id="UP001174677"/>
    </source>
</evidence>
<comment type="caution">
    <text evidence="2">The sequence shown here is derived from an EMBL/GenBank/DDBJ whole genome shotgun (WGS) entry which is preliminary data.</text>
</comment>
<protein>
    <submittedName>
        <fullName evidence="2">Uncharacterized protein</fullName>
    </submittedName>
</protein>
<feature type="compositionally biased region" description="Basic residues" evidence="1">
    <location>
        <begin position="1"/>
        <end position="35"/>
    </location>
</feature>
<feature type="compositionally biased region" description="Basic and acidic residues" evidence="1">
    <location>
        <begin position="396"/>
        <end position="426"/>
    </location>
</feature>
<dbReference type="PANTHER" id="PTHR36808:SF1">
    <property type="entry name" value="TRANSCRIPTIONAL REGULATOR ATRX-LIKE PROTEIN"/>
    <property type="match status" value="1"/>
</dbReference>
<feature type="compositionally biased region" description="Basic and acidic residues" evidence="1">
    <location>
        <begin position="225"/>
        <end position="251"/>
    </location>
</feature>
<keyword evidence="3" id="KW-1185">Reference proteome</keyword>
<evidence type="ECO:0000313" key="2">
    <source>
        <dbReference type="EMBL" id="KAJ9153563.1"/>
    </source>
</evidence>
<sequence>MGKSFSGKRKRSKYSSQGRTKKRSKTKRSRSKKLRRQDGSVSYSRDDSRSPLSISSSSEDTYLGRRSQSRSFTRKDVKGTKRRARSYSCSSGSEESCCLRKQKGSRRNDDSKARKKKTRNKKKKKSRRNASNSSRSSGSWSCSTCRSSSSSSDESEYENHRGRSERRDNDTRKLKKVKSGTKRSRYRSRSCSSCSRHNENSDYRSEEKVTGGNISKRLRSIITLTKEDEERKDLDWDEHKEEIIYDHDDYPSSKSNDSNDGGNKMVSAHQSHVAFDKIRPIETEEREDTSVLNIKTTKLIDSHEEGDGHYVGSKPAWEGVRTNDAIEEKNNDMSKASGNVNGDDLESILRQKALENLRRFRGGFLANAMSAANQKDTSDGTLKSPSSTKAELSEIESPKDDGARDKRNTANSMQKDEKIVDGKNGHNEFVPAKNNAHLPNQEGVAGNEKVRMSFGSGFNKPRLVRSALKRALSNATTAAVEMPASQVSNKAKLVNLSRVGKHASGNDKSDKVNNASSVASAKSSSCLVPIGEDVGLNKLQDEGKEVAQLENKAESSVTPLNSSGHGGTVNNASSSTSAEPSSHLTSAATDKSSDKVQDDYKDGSQLERKTMSVMRGGEMVQVSYKVYIPKRAPALTRRQLKR</sequence>
<name>A0ABQ9KYF0_HEVBR</name>
<feature type="compositionally biased region" description="Low complexity" evidence="1">
    <location>
        <begin position="572"/>
        <end position="586"/>
    </location>
</feature>
<dbReference type="EMBL" id="JARPOI010000015">
    <property type="protein sequence ID" value="KAJ9153563.1"/>
    <property type="molecule type" value="Genomic_DNA"/>
</dbReference>
<feature type="compositionally biased region" description="Polar residues" evidence="1">
    <location>
        <begin position="554"/>
        <end position="571"/>
    </location>
</feature>
<reference evidence="2 3" key="1">
    <citation type="journal article" date="2023" name="Plant Biotechnol. J.">
        <title>Chromosome-level wild Hevea brasiliensis genome provides new tools for genomic-assisted breeding and valuable loci to elevate rubber yield.</title>
        <authorList>
            <person name="Cheng H."/>
            <person name="Song X."/>
            <person name="Hu Y."/>
            <person name="Wu T."/>
            <person name="Yang Q."/>
            <person name="An Z."/>
            <person name="Feng S."/>
            <person name="Deng Z."/>
            <person name="Wu W."/>
            <person name="Zeng X."/>
            <person name="Tu M."/>
            <person name="Wang X."/>
            <person name="Huang H."/>
        </authorList>
    </citation>
    <scope>NUCLEOTIDE SEQUENCE [LARGE SCALE GENOMIC DNA]</scope>
    <source>
        <strain evidence="2">MT/VB/25A 57/8</strain>
    </source>
</reference>
<feature type="region of interest" description="Disordered" evidence="1">
    <location>
        <begin position="546"/>
        <end position="615"/>
    </location>
</feature>
<feature type="compositionally biased region" description="Basic residues" evidence="1">
    <location>
        <begin position="173"/>
        <end position="188"/>
    </location>
</feature>
<feature type="compositionally biased region" description="Low complexity" evidence="1">
    <location>
        <begin position="129"/>
        <end position="152"/>
    </location>
</feature>
<organism evidence="2 3">
    <name type="scientific">Hevea brasiliensis</name>
    <name type="common">Para rubber tree</name>
    <name type="synonym">Siphonia brasiliensis</name>
    <dbReference type="NCBI Taxonomy" id="3981"/>
    <lineage>
        <taxon>Eukaryota</taxon>
        <taxon>Viridiplantae</taxon>
        <taxon>Streptophyta</taxon>
        <taxon>Embryophyta</taxon>
        <taxon>Tracheophyta</taxon>
        <taxon>Spermatophyta</taxon>
        <taxon>Magnoliopsida</taxon>
        <taxon>eudicotyledons</taxon>
        <taxon>Gunneridae</taxon>
        <taxon>Pentapetalae</taxon>
        <taxon>rosids</taxon>
        <taxon>fabids</taxon>
        <taxon>Malpighiales</taxon>
        <taxon>Euphorbiaceae</taxon>
        <taxon>Crotonoideae</taxon>
        <taxon>Micrandreae</taxon>
        <taxon>Hevea</taxon>
    </lineage>
</organism>
<proteinExistence type="predicted"/>
<feature type="compositionally biased region" description="Polar residues" evidence="1">
    <location>
        <begin position="370"/>
        <end position="390"/>
    </location>
</feature>
<dbReference type="PANTHER" id="PTHR36808">
    <property type="entry name" value="TRANSCRIPTIONAL REGULATOR ATRX-LIKE PROTEIN"/>
    <property type="match status" value="1"/>
</dbReference>
<gene>
    <name evidence="2" type="ORF">P3X46_026990</name>
</gene>
<feature type="region of interest" description="Disordered" evidence="1">
    <location>
        <begin position="369"/>
        <end position="441"/>
    </location>
</feature>
<feature type="compositionally biased region" description="Low complexity" evidence="1">
    <location>
        <begin position="252"/>
        <end position="264"/>
    </location>
</feature>
<feature type="compositionally biased region" description="Basic and acidic residues" evidence="1">
    <location>
        <begin position="196"/>
        <end position="209"/>
    </location>
</feature>
<accession>A0ABQ9KYF0</accession>
<feature type="region of interest" description="Disordered" evidence="1">
    <location>
        <begin position="1"/>
        <end position="266"/>
    </location>
</feature>
<feature type="compositionally biased region" description="Basic and acidic residues" evidence="1">
    <location>
        <begin position="591"/>
        <end position="610"/>
    </location>
</feature>
<dbReference type="Proteomes" id="UP001174677">
    <property type="component" value="Chromosome 15"/>
</dbReference>
<feature type="compositionally biased region" description="Basic and acidic residues" evidence="1">
    <location>
        <begin position="157"/>
        <end position="172"/>
    </location>
</feature>
<evidence type="ECO:0000256" key="1">
    <source>
        <dbReference type="SAM" id="MobiDB-lite"/>
    </source>
</evidence>